<evidence type="ECO:0000256" key="5">
    <source>
        <dbReference type="PROSITE-ProRule" id="PRU00325"/>
    </source>
</evidence>
<dbReference type="InterPro" id="IPR007527">
    <property type="entry name" value="Znf_SWIM"/>
</dbReference>
<evidence type="ECO:0000256" key="2">
    <source>
        <dbReference type="ARBA" id="ARBA00022723"/>
    </source>
</evidence>
<evidence type="ECO:0000256" key="3">
    <source>
        <dbReference type="ARBA" id="ARBA00022771"/>
    </source>
</evidence>
<dbReference type="Proteomes" id="UP000235220">
    <property type="component" value="Chromosome 11"/>
</dbReference>
<dbReference type="KEGG" id="jre:118349846"/>
<comment type="function">
    <text evidence="6">Putative transcription activator involved in regulating light control of development.</text>
</comment>
<evidence type="ECO:0000313" key="10">
    <source>
        <dbReference type="RefSeq" id="XP_035551481.1"/>
    </source>
</evidence>
<feature type="region of interest" description="Disordered" evidence="7">
    <location>
        <begin position="165"/>
        <end position="184"/>
    </location>
</feature>
<comment type="subcellular location">
    <subcellularLocation>
        <location evidence="6">Nucleus</location>
    </subcellularLocation>
</comment>
<dbReference type="AlphaFoldDB" id="A0A6P9EW50"/>
<dbReference type="GO" id="GO:0005634">
    <property type="term" value="C:nucleus"/>
    <property type="evidence" value="ECO:0007669"/>
    <property type="project" value="UniProtKB-SubCell"/>
</dbReference>
<proteinExistence type="inferred from homology"/>
<evidence type="ECO:0000256" key="4">
    <source>
        <dbReference type="ARBA" id="ARBA00022833"/>
    </source>
</evidence>
<dbReference type="Pfam" id="PF04434">
    <property type="entry name" value="SWIM"/>
    <property type="match status" value="1"/>
</dbReference>
<feature type="domain" description="SWIM-type" evidence="8">
    <location>
        <begin position="2"/>
        <end position="35"/>
    </location>
</feature>
<organism evidence="9 10">
    <name type="scientific">Juglans regia</name>
    <name type="common">English walnut</name>
    <dbReference type="NCBI Taxonomy" id="51240"/>
    <lineage>
        <taxon>Eukaryota</taxon>
        <taxon>Viridiplantae</taxon>
        <taxon>Streptophyta</taxon>
        <taxon>Embryophyta</taxon>
        <taxon>Tracheophyta</taxon>
        <taxon>Spermatophyta</taxon>
        <taxon>Magnoliopsida</taxon>
        <taxon>eudicotyledons</taxon>
        <taxon>Gunneridae</taxon>
        <taxon>Pentapetalae</taxon>
        <taxon>rosids</taxon>
        <taxon>fabids</taxon>
        <taxon>Fagales</taxon>
        <taxon>Juglandaceae</taxon>
        <taxon>Juglans</taxon>
    </lineage>
</organism>
<dbReference type="RefSeq" id="XP_035551481.1">
    <property type="nucleotide sequence ID" value="XM_035695588.1"/>
</dbReference>
<evidence type="ECO:0000313" key="9">
    <source>
        <dbReference type="Proteomes" id="UP000235220"/>
    </source>
</evidence>
<reference evidence="10" key="1">
    <citation type="submission" date="2025-08" db="UniProtKB">
        <authorList>
            <consortium name="RefSeq"/>
        </authorList>
    </citation>
    <scope>IDENTIFICATION</scope>
    <source>
        <tissue evidence="10">Leaves</tissue>
    </source>
</reference>
<keyword evidence="2 6" id="KW-0479">Metal-binding</keyword>
<feature type="compositionally biased region" description="Polar residues" evidence="7">
    <location>
        <begin position="207"/>
        <end position="216"/>
    </location>
</feature>
<gene>
    <name evidence="10" type="primary">LOC118349846</name>
</gene>
<feature type="compositionally biased region" description="Basic residues" evidence="7">
    <location>
        <begin position="165"/>
        <end position="181"/>
    </location>
</feature>
<dbReference type="OrthoDB" id="1726951at2759"/>
<dbReference type="PROSITE" id="PS50966">
    <property type="entry name" value="ZF_SWIM"/>
    <property type="match status" value="1"/>
</dbReference>
<dbReference type="InterPro" id="IPR006564">
    <property type="entry name" value="Znf_PMZ"/>
</dbReference>
<feature type="region of interest" description="Disordered" evidence="7">
    <location>
        <begin position="207"/>
        <end position="245"/>
    </location>
</feature>
<dbReference type="InParanoid" id="A0A6P9EW50"/>
<accession>A0A6P9EW50</accession>
<comment type="similarity">
    <text evidence="1 6">Belongs to the FHY3/FAR1 family.</text>
</comment>
<keyword evidence="3 5" id="KW-0863">Zinc-finger</keyword>
<evidence type="ECO:0000259" key="8">
    <source>
        <dbReference type="PROSITE" id="PS50966"/>
    </source>
</evidence>
<keyword evidence="4 6" id="KW-0862">Zinc</keyword>
<dbReference type="PANTHER" id="PTHR31669">
    <property type="entry name" value="PROTEIN FAR1-RELATED SEQUENCE 10-RELATED"/>
    <property type="match status" value="1"/>
</dbReference>
<dbReference type="SMART" id="SM00575">
    <property type="entry name" value="ZnF_PMZ"/>
    <property type="match status" value="1"/>
</dbReference>
<dbReference type="InterPro" id="IPR031052">
    <property type="entry name" value="FHY3/FAR1"/>
</dbReference>
<evidence type="ECO:0000256" key="1">
    <source>
        <dbReference type="ARBA" id="ARBA00005889"/>
    </source>
</evidence>
<name>A0A6P9EW50_JUGRE</name>
<evidence type="ECO:0000256" key="7">
    <source>
        <dbReference type="SAM" id="MobiDB-lite"/>
    </source>
</evidence>
<evidence type="ECO:0000256" key="6">
    <source>
        <dbReference type="RuleBase" id="RU367018"/>
    </source>
</evidence>
<keyword evidence="6" id="KW-0539">Nucleus</keyword>
<protein>
    <recommendedName>
        <fullName evidence="6">Protein FAR1-RELATED SEQUENCE</fullName>
    </recommendedName>
</protein>
<dbReference type="GO" id="GO:0006355">
    <property type="term" value="P:regulation of DNA-templated transcription"/>
    <property type="evidence" value="ECO:0007669"/>
    <property type="project" value="UniProtKB-UniRule"/>
</dbReference>
<dbReference type="GeneID" id="118349846"/>
<dbReference type="GO" id="GO:0008270">
    <property type="term" value="F:zinc ion binding"/>
    <property type="evidence" value="ECO:0007669"/>
    <property type="project" value="UniProtKB-UniRule"/>
</dbReference>
<keyword evidence="9" id="KW-1185">Reference proteome</keyword>
<dbReference type="PANTHER" id="PTHR31669:SF283">
    <property type="entry name" value="PROTEIN FAR1-RELATED SEQUENCE"/>
    <property type="match status" value="1"/>
</dbReference>
<sequence>MYFNEAEVDVKCSCALFEMRGILCRHALAIMRVNKVKKVPEKYILDQWRNDIKRIYTLIRSTYDSIDARPKVSRYSRILKVCYDVATNAASCDEHADDMIDKLHAMNLVYHTKKSPRRPLENVAYTIVNAPTTGSLKKVLSPLVVRGKGRPPCLRKKSMIERVKPTKKKATQKGKRKHVNPHGRDIDRVDTCLNLFGQTVVRTQESVVFDPPQNTSKELDFGETQLGDGTYEALDETEDHGHVQE</sequence>